<dbReference type="Pfam" id="PF19016">
    <property type="entry name" value="DUF5745"/>
    <property type="match status" value="1"/>
</dbReference>
<protein>
    <recommendedName>
        <fullName evidence="3">DUF5745 domain-containing protein</fullName>
    </recommendedName>
</protein>
<proteinExistence type="predicted"/>
<feature type="compositionally biased region" description="Low complexity" evidence="2">
    <location>
        <begin position="118"/>
        <end position="131"/>
    </location>
</feature>
<feature type="domain" description="DUF5745" evidence="3">
    <location>
        <begin position="52"/>
        <end position="106"/>
    </location>
</feature>
<dbReference type="PANTHER" id="PTHR22545:SF0">
    <property type="entry name" value="CENTROSOMAL PROTEIN OF 95 KDA"/>
    <property type="match status" value="1"/>
</dbReference>
<evidence type="ECO:0000256" key="2">
    <source>
        <dbReference type="SAM" id="MobiDB-lite"/>
    </source>
</evidence>
<dbReference type="PANTHER" id="PTHR22545">
    <property type="entry name" value="CENTROSOMAL PROTEIN OF 95 KDA"/>
    <property type="match status" value="1"/>
</dbReference>
<evidence type="ECO:0000313" key="5">
    <source>
        <dbReference type="Proteomes" id="UP000243579"/>
    </source>
</evidence>
<feature type="compositionally biased region" description="Basic and acidic residues" evidence="2">
    <location>
        <begin position="269"/>
        <end position="280"/>
    </location>
</feature>
<gene>
    <name evidence="4" type="ORF">ACHHYP_20184</name>
</gene>
<reference evidence="4 5" key="1">
    <citation type="journal article" date="2014" name="Genome Biol. Evol.">
        <title>The secreted proteins of Achlya hypogyna and Thraustotheca clavata identify the ancestral oomycete secretome and reveal gene acquisitions by horizontal gene transfer.</title>
        <authorList>
            <person name="Misner I."/>
            <person name="Blouin N."/>
            <person name="Leonard G."/>
            <person name="Richards T.A."/>
            <person name="Lane C.E."/>
        </authorList>
    </citation>
    <scope>NUCLEOTIDE SEQUENCE [LARGE SCALE GENOMIC DNA]</scope>
    <source>
        <strain evidence="4 5">ATCC 48635</strain>
    </source>
</reference>
<evidence type="ECO:0000313" key="4">
    <source>
        <dbReference type="EMBL" id="OQR91513.1"/>
    </source>
</evidence>
<accession>A0A1V9Z0Q2</accession>
<organism evidence="4 5">
    <name type="scientific">Achlya hypogyna</name>
    <name type="common">Oomycete</name>
    <name type="synonym">Protoachlya hypogyna</name>
    <dbReference type="NCBI Taxonomy" id="1202772"/>
    <lineage>
        <taxon>Eukaryota</taxon>
        <taxon>Sar</taxon>
        <taxon>Stramenopiles</taxon>
        <taxon>Oomycota</taxon>
        <taxon>Saprolegniomycetes</taxon>
        <taxon>Saprolegniales</taxon>
        <taxon>Achlyaceae</taxon>
        <taxon>Achlya</taxon>
    </lineage>
</organism>
<feature type="region of interest" description="Disordered" evidence="2">
    <location>
        <begin position="224"/>
        <end position="305"/>
    </location>
</feature>
<feature type="region of interest" description="Disordered" evidence="2">
    <location>
        <begin position="167"/>
        <end position="205"/>
    </location>
</feature>
<name>A0A1V9Z0Q2_ACHHY</name>
<feature type="compositionally biased region" description="Low complexity" evidence="2">
    <location>
        <begin position="167"/>
        <end position="189"/>
    </location>
</feature>
<dbReference type="GO" id="GO:0005813">
    <property type="term" value="C:centrosome"/>
    <property type="evidence" value="ECO:0007669"/>
    <property type="project" value="InterPro"/>
</dbReference>
<evidence type="ECO:0000259" key="3">
    <source>
        <dbReference type="Pfam" id="PF19016"/>
    </source>
</evidence>
<dbReference type="InterPro" id="IPR026619">
    <property type="entry name" value="CEP95"/>
</dbReference>
<dbReference type="EMBL" id="JNBR01000521">
    <property type="protein sequence ID" value="OQR91513.1"/>
    <property type="molecule type" value="Genomic_DNA"/>
</dbReference>
<comment type="caution">
    <text evidence="4">The sequence shown here is derived from an EMBL/GenBank/DDBJ whole genome shotgun (WGS) entry which is preliminary data.</text>
</comment>
<dbReference type="InterPro" id="IPR044039">
    <property type="entry name" value="DUF5745"/>
</dbReference>
<feature type="compositionally biased region" description="Basic residues" evidence="2">
    <location>
        <begin position="136"/>
        <end position="147"/>
    </location>
</feature>
<dbReference type="AlphaFoldDB" id="A0A1V9Z0Q2"/>
<feature type="region of interest" description="Disordered" evidence="2">
    <location>
        <begin position="115"/>
        <end position="152"/>
    </location>
</feature>
<evidence type="ECO:0000256" key="1">
    <source>
        <dbReference type="SAM" id="Coils"/>
    </source>
</evidence>
<feature type="coiled-coil region" evidence="1">
    <location>
        <begin position="354"/>
        <end position="444"/>
    </location>
</feature>
<dbReference type="OrthoDB" id="72204at2759"/>
<sequence length="539" mass="60971">MEARLIEETNALLRLTGFGDRTFKSTPELVASVSSMSVALYEKLFDLRLDGVVREPHSLDDYSENAQLVIDALAAAMLTDELRDVSGTKICAGDLVAIRDLVRVLTHVYQMLRRSQRDAASSDSDRNSLSATYYTKRPKKGAKRTKKPVVEDPSLLTTKKYGRFVPAASAASSKQSSRRASSASSNSERSIIKRRDTSAPRVPDFGSVSSVSFAGTANGALEDTSAFSFPEDSDVDETPVPAPMPIERAKPPVAPKADDCRPPSTSPESRSEPSKLRLEDMLPDASRRSSKSFRPLPNLKSTERMHQARYKAVLSDHVHSMRRKEQQQHARLGRAVQQQQHALQVERIRAAKIHQELRRQRVALGLDQKRLEERHLKETMDTLLHLERDRLRQEAEATATALQTIEREHARKEQALETFYAHQMDLAKEQRERELQDRALLEQAHRLASEKLLRETRQQREKELQDVLAQRRHLAQVQHVRQERRVQAYVAATQRRVPVMTLDVAEKVRDPFRAAALKSRTAKGTYSQSAAVRRIYGAK</sequence>
<keyword evidence="5" id="KW-1185">Reference proteome</keyword>
<dbReference type="GO" id="GO:0000922">
    <property type="term" value="C:spindle pole"/>
    <property type="evidence" value="ECO:0007669"/>
    <property type="project" value="InterPro"/>
</dbReference>
<keyword evidence="1" id="KW-0175">Coiled coil</keyword>
<dbReference type="Proteomes" id="UP000243579">
    <property type="component" value="Unassembled WGS sequence"/>
</dbReference>